<sequence length="1552" mass="171420">MESSPPDNLQASPLRFPKFDRITQETDTQDIAALSKSDRPDSLNLSPTFSFSADALHSNADDISSPKYFSTPKLGGGDRRSLIRYNSQPARRINFTQSGLDDSPQGNAFTTPILDFTKLKTEAITPDSGFSTPAIDGFDSIASSPFLSMETGSNRSRRDSMFSSSLALSTLSTKVTPSSSSRLPSFLTSRSQGDYGSEAAPVDQALQESDLDKSLNLKTWLSNFCQTEFSTVPSSTSSALTVDTIVAQEKPKFPSSQSSQGVQQREATSHTLPGVLSMPQLTPIPVIMAPAAPKFSTGPQEGLLNPTATSQKRRALEELQPNTLRVMQTVWGYHDPVRAGYFELALAQQIGDKIRHCIFSVQQGDATSHTLPGVLSMPQLTPIPVIMAPAAPKFSTGPQEGLLNPTATSQKRRALEELQPNTLRVMQSEDERPNHSYMDLIKMALESSADGQMTLKEIVSWIEEHFLYFKFKAKQTWKNSIRYNLSLHRDFIKVEEKRHGGKWKLAADAKKYAYRIPKPPVVIQPPKPAPAVCVKKRKSGPQPILPKTMPYALVPIALTPFGLHGTKQDSVLDETSHSSHKQEEQEQQSLKLVYREQQQQYQEPQLLCNEKNYHQQQQQNEPPELLQNVQQPKELKLHFRLTQEQKQLIYTEKMQQQQRRSLLGLSKTQPPVKSKQPEGFRKAKFQPSNSLTQNFPSLHMPDRRRNLWIRDPSSKLQLIAPKPTTHTDTESSGSQPNIEVSSSASRPFVQRLQDSSVHSLCKPTNQNISKNRSICRILDRMPKSKSFDAVSYRKVPRDSTKKPRKQVYPSKPGPVMNLASMIREDRQAAEEINKILLLGNGDLSKPVWRRSAGEDSLVSERPGSEPGRDLLLQAWEETMSPLVMDEDSRGSCLSTGAENDLSLGFNLGKPSGPSVTAAGNSLGIDDTDICDIVEHGYHDINSCVGENEISEKSFADSMPQTSKVNVESTPASNVLLQSYDSIQSSLCTTPASVSETIVGKSSLDTSNPASSAFQMTTHSNVPSQETLGAKSTAVSSSLPRPQPRPGLYRTKSRRKQVHVPLVIDLSPKRDSTSSGQDEGSAAIEKTPELDQSNKEVKVQDKEQQQICPPDFSKSTSASNQHDLFDSIIFHKQFLTTEISKNQQLPPEFSFLLANEDSEKVNLISPICGSKSVSGQTDILSSSPSLFSSMTYTNMAANQLPSPLSFSQPCTVLTSTSHMANQEMSQQTSAMEIQSGTNGPTSSPKLNTPTYQDAQLSLPYSINSDVPFSTDSGFMNSGCYSESPRSLVKQPETINSCDPSKFSKTNMPKSYISNATRALNTDNLSFPHFLSLSNALSNVTKCNLQLQSIQSGHSFFDQRQLFEQGYPQRSTAQATQSFQQNLNPTVLGTSQVSDEGNPHAEKMTMPESLYSSDPPWQLNEGHCDSLMERSFLPQSTFVSSLHQPSAGTNSANAHQSSSLHSHQNHESPETDLSRNLFPIPSFEQQADWNHTSSSLSTGFYPSTVTSLSFQQQSEEQAHVLTSENVPNGFPSQQQIAFLQQCQHGDSFEKFLNL</sequence>
<keyword evidence="3" id="KW-0804">Transcription</keyword>
<dbReference type="PRINTS" id="PR00053">
    <property type="entry name" value="FORKHEAD"/>
</dbReference>
<dbReference type="STRING" id="188477.A0A433TPW3"/>
<keyword evidence="4 5" id="KW-0539">Nucleus</keyword>
<feature type="compositionally biased region" description="Basic and acidic residues" evidence="6">
    <location>
        <begin position="1085"/>
        <end position="1103"/>
    </location>
</feature>
<dbReference type="InterPro" id="IPR045912">
    <property type="entry name" value="FOXJ2/3-like"/>
</dbReference>
<dbReference type="Proteomes" id="UP000271974">
    <property type="component" value="Unassembled WGS sequence"/>
</dbReference>
<gene>
    <name evidence="8" type="ORF">EGW08_008666</name>
</gene>
<protein>
    <recommendedName>
        <fullName evidence="7">Fork-head domain-containing protein</fullName>
    </recommendedName>
</protein>
<keyword evidence="9" id="KW-1185">Reference proteome</keyword>
<feature type="region of interest" description="Disordered" evidence="6">
    <location>
        <begin position="788"/>
        <end position="812"/>
    </location>
</feature>
<feature type="region of interest" description="Disordered" evidence="6">
    <location>
        <begin position="660"/>
        <end position="698"/>
    </location>
</feature>
<feature type="compositionally biased region" description="Polar residues" evidence="6">
    <location>
        <begin position="686"/>
        <end position="696"/>
    </location>
</feature>
<feature type="DNA-binding region" description="Fork-head" evidence="5">
    <location>
        <begin position="432"/>
        <end position="514"/>
    </location>
</feature>
<evidence type="ECO:0000313" key="8">
    <source>
        <dbReference type="EMBL" id="RUS83560.1"/>
    </source>
</evidence>
<comment type="caution">
    <text evidence="8">The sequence shown here is derived from an EMBL/GenBank/DDBJ whole genome shotgun (WGS) entry which is preliminary data.</text>
</comment>
<comment type="subcellular location">
    <subcellularLocation>
        <location evidence="5">Nucleus</location>
    </subcellularLocation>
</comment>
<feature type="compositionally biased region" description="Basic and acidic residues" evidence="6">
    <location>
        <begin position="1462"/>
        <end position="1471"/>
    </location>
</feature>
<feature type="region of interest" description="Disordered" evidence="6">
    <location>
        <begin position="1218"/>
        <end position="1249"/>
    </location>
</feature>
<feature type="region of interest" description="Disordered" evidence="6">
    <location>
        <begin position="567"/>
        <end position="589"/>
    </location>
</feature>
<evidence type="ECO:0000256" key="5">
    <source>
        <dbReference type="PROSITE-ProRule" id="PRU00089"/>
    </source>
</evidence>
<dbReference type="PROSITE" id="PS50039">
    <property type="entry name" value="FORK_HEAD_3"/>
    <property type="match status" value="1"/>
</dbReference>
<dbReference type="GO" id="GO:0005634">
    <property type="term" value="C:nucleus"/>
    <property type="evidence" value="ECO:0007669"/>
    <property type="project" value="UniProtKB-SubCell"/>
</dbReference>
<feature type="compositionally biased region" description="Low complexity" evidence="6">
    <location>
        <begin position="175"/>
        <end position="191"/>
    </location>
</feature>
<evidence type="ECO:0000256" key="4">
    <source>
        <dbReference type="ARBA" id="ARBA00023242"/>
    </source>
</evidence>
<dbReference type="PANTHER" id="PTHR46078">
    <property type="entry name" value="FORKHEAD BOX PROTEIN J2 FAMILY MEMBER"/>
    <property type="match status" value="1"/>
</dbReference>
<dbReference type="SUPFAM" id="SSF46785">
    <property type="entry name" value="Winged helix' DNA-binding domain"/>
    <property type="match status" value="1"/>
</dbReference>
<dbReference type="CDD" id="cd00059">
    <property type="entry name" value="FH_FOX"/>
    <property type="match status" value="1"/>
</dbReference>
<organism evidence="8 9">
    <name type="scientific">Elysia chlorotica</name>
    <name type="common">Eastern emerald elysia</name>
    <name type="synonym">Sea slug</name>
    <dbReference type="NCBI Taxonomy" id="188477"/>
    <lineage>
        <taxon>Eukaryota</taxon>
        <taxon>Metazoa</taxon>
        <taxon>Spiralia</taxon>
        <taxon>Lophotrochozoa</taxon>
        <taxon>Mollusca</taxon>
        <taxon>Gastropoda</taxon>
        <taxon>Heterobranchia</taxon>
        <taxon>Euthyneura</taxon>
        <taxon>Panpulmonata</taxon>
        <taxon>Sacoglossa</taxon>
        <taxon>Placobranchoidea</taxon>
        <taxon>Plakobranchidae</taxon>
        <taxon>Elysia</taxon>
    </lineage>
</organism>
<dbReference type="PANTHER" id="PTHR46078:SF2">
    <property type="entry name" value="FORK-HEAD DOMAIN-CONTAINING PROTEIN"/>
    <property type="match status" value="1"/>
</dbReference>
<dbReference type="EMBL" id="RQTK01000239">
    <property type="protein sequence ID" value="RUS83560.1"/>
    <property type="molecule type" value="Genomic_DNA"/>
</dbReference>
<evidence type="ECO:0000256" key="1">
    <source>
        <dbReference type="ARBA" id="ARBA00023015"/>
    </source>
</evidence>
<dbReference type="Pfam" id="PF00250">
    <property type="entry name" value="Forkhead"/>
    <property type="match status" value="1"/>
</dbReference>
<evidence type="ECO:0000256" key="6">
    <source>
        <dbReference type="SAM" id="MobiDB-lite"/>
    </source>
</evidence>
<keyword evidence="1" id="KW-0805">Transcription regulation</keyword>
<accession>A0A433TPW3</accession>
<evidence type="ECO:0000256" key="2">
    <source>
        <dbReference type="ARBA" id="ARBA00023125"/>
    </source>
</evidence>
<feature type="compositionally biased region" description="Basic and acidic residues" evidence="6">
    <location>
        <begin position="574"/>
        <end position="584"/>
    </location>
</feature>
<dbReference type="SMART" id="SM00339">
    <property type="entry name" value="FH"/>
    <property type="match status" value="1"/>
</dbReference>
<feature type="region of interest" description="Disordered" evidence="6">
    <location>
        <begin position="1386"/>
        <end position="1416"/>
    </location>
</feature>
<feature type="region of interest" description="Disordered" evidence="6">
    <location>
        <begin position="1019"/>
        <end position="1117"/>
    </location>
</feature>
<feature type="region of interest" description="Disordered" evidence="6">
    <location>
        <begin position="175"/>
        <end position="200"/>
    </location>
</feature>
<name>A0A433TPW3_ELYCH</name>
<dbReference type="InterPro" id="IPR001766">
    <property type="entry name" value="Fork_head_dom"/>
</dbReference>
<dbReference type="InterPro" id="IPR036390">
    <property type="entry name" value="WH_DNA-bd_sf"/>
</dbReference>
<dbReference type="GO" id="GO:0000981">
    <property type="term" value="F:DNA-binding transcription factor activity, RNA polymerase II-specific"/>
    <property type="evidence" value="ECO:0007669"/>
    <property type="project" value="TreeGrafter"/>
</dbReference>
<feature type="domain" description="Fork-head" evidence="7">
    <location>
        <begin position="432"/>
        <end position="514"/>
    </location>
</feature>
<keyword evidence="2 5" id="KW-0238">DNA-binding</keyword>
<dbReference type="Gene3D" id="1.10.10.10">
    <property type="entry name" value="Winged helix-like DNA-binding domain superfamily/Winged helix DNA-binding domain"/>
    <property type="match status" value="1"/>
</dbReference>
<feature type="region of interest" description="Disordered" evidence="6">
    <location>
        <begin position="713"/>
        <end position="746"/>
    </location>
</feature>
<evidence type="ECO:0000256" key="3">
    <source>
        <dbReference type="ARBA" id="ARBA00023163"/>
    </source>
</evidence>
<dbReference type="OrthoDB" id="10070006at2759"/>
<feature type="region of interest" description="Disordered" evidence="6">
    <location>
        <begin position="1"/>
        <end position="41"/>
    </location>
</feature>
<feature type="compositionally biased region" description="Polar residues" evidence="6">
    <location>
        <begin position="1"/>
        <end position="11"/>
    </location>
</feature>
<dbReference type="GO" id="GO:0000978">
    <property type="term" value="F:RNA polymerase II cis-regulatory region sequence-specific DNA binding"/>
    <property type="evidence" value="ECO:0007669"/>
    <property type="project" value="TreeGrafter"/>
</dbReference>
<feature type="compositionally biased region" description="Polar residues" evidence="6">
    <location>
        <begin position="724"/>
        <end position="745"/>
    </location>
</feature>
<dbReference type="InterPro" id="IPR036388">
    <property type="entry name" value="WH-like_DNA-bd_sf"/>
</dbReference>
<evidence type="ECO:0000259" key="7">
    <source>
        <dbReference type="PROSITE" id="PS50039"/>
    </source>
</evidence>
<feature type="region of interest" description="Disordered" evidence="6">
    <location>
        <begin position="1439"/>
        <end position="1474"/>
    </location>
</feature>
<feature type="compositionally biased region" description="Low complexity" evidence="6">
    <location>
        <begin position="1448"/>
        <end position="1460"/>
    </location>
</feature>
<reference evidence="8 9" key="1">
    <citation type="submission" date="2019-01" db="EMBL/GenBank/DDBJ databases">
        <title>A draft genome assembly of the solar-powered sea slug Elysia chlorotica.</title>
        <authorList>
            <person name="Cai H."/>
            <person name="Li Q."/>
            <person name="Fang X."/>
            <person name="Li J."/>
            <person name="Curtis N.E."/>
            <person name="Altenburger A."/>
            <person name="Shibata T."/>
            <person name="Feng M."/>
            <person name="Maeda T."/>
            <person name="Schwartz J.A."/>
            <person name="Shigenobu S."/>
            <person name="Lundholm N."/>
            <person name="Nishiyama T."/>
            <person name="Yang H."/>
            <person name="Hasebe M."/>
            <person name="Li S."/>
            <person name="Pierce S.K."/>
            <person name="Wang J."/>
        </authorList>
    </citation>
    <scope>NUCLEOTIDE SEQUENCE [LARGE SCALE GENOMIC DNA]</scope>
    <source>
        <strain evidence="8">EC2010</strain>
        <tissue evidence="8">Whole organism of an adult</tissue>
    </source>
</reference>
<proteinExistence type="predicted"/>
<evidence type="ECO:0000313" key="9">
    <source>
        <dbReference type="Proteomes" id="UP000271974"/>
    </source>
</evidence>